<reference evidence="2 3" key="1">
    <citation type="submission" date="2016-10" db="EMBL/GenBank/DDBJ databases">
        <authorList>
            <person name="de Groot N.N."/>
        </authorList>
    </citation>
    <scope>NUCLEOTIDE SEQUENCE [LARGE SCALE GENOMIC DNA]</scope>
    <source>
        <strain evidence="2 3">DSM 43941</strain>
    </source>
</reference>
<dbReference type="Proteomes" id="UP000198688">
    <property type="component" value="Chromosome I"/>
</dbReference>
<dbReference type="AlphaFoldDB" id="A0A1H2DBQ3"/>
<dbReference type="EMBL" id="LT629758">
    <property type="protein sequence ID" value="SDT80185.1"/>
    <property type="molecule type" value="Genomic_DNA"/>
</dbReference>
<evidence type="ECO:0000256" key="1">
    <source>
        <dbReference type="SAM" id="MobiDB-lite"/>
    </source>
</evidence>
<accession>A0A1H2DBQ3</accession>
<gene>
    <name evidence="2" type="ORF">SAMN04489716_9099</name>
</gene>
<feature type="compositionally biased region" description="Polar residues" evidence="1">
    <location>
        <begin position="41"/>
        <end position="55"/>
    </location>
</feature>
<dbReference type="RefSeq" id="WP_092555519.1">
    <property type="nucleotide sequence ID" value="NZ_BOMJ01000045.1"/>
</dbReference>
<protein>
    <submittedName>
        <fullName evidence="2">Uncharacterized protein</fullName>
    </submittedName>
</protein>
<keyword evidence="3" id="KW-1185">Reference proteome</keyword>
<dbReference type="STRING" id="113562.SAMN04489716_9099"/>
<organism evidence="2 3">
    <name type="scientific">Actinoplanes derwentensis</name>
    <dbReference type="NCBI Taxonomy" id="113562"/>
    <lineage>
        <taxon>Bacteria</taxon>
        <taxon>Bacillati</taxon>
        <taxon>Actinomycetota</taxon>
        <taxon>Actinomycetes</taxon>
        <taxon>Micromonosporales</taxon>
        <taxon>Micromonosporaceae</taxon>
        <taxon>Actinoplanes</taxon>
    </lineage>
</organism>
<evidence type="ECO:0000313" key="2">
    <source>
        <dbReference type="EMBL" id="SDT80185.1"/>
    </source>
</evidence>
<proteinExistence type="predicted"/>
<sequence length="69" mass="7072">MIATLLAHAGHVAPASGTEAPIGVALLLTGAATALWRSRNQTVTQQDIDTSTSTGRPAFPCSARSRNSP</sequence>
<feature type="region of interest" description="Disordered" evidence="1">
    <location>
        <begin position="41"/>
        <end position="69"/>
    </location>
</feature>
<name>A0A1H2DBQ3_9ACTN</name>
<evidence type="ECO:0000313" key="3">
    <source>
        <dbReference type="Proteomes" id="UP000198688"/>
    </source>
</evidence>